<dbReference type="InterPro" id="IPR056524">
    <property type="entry name" value="KIF6/9_C"/>
</dbReference>
<evidence type="ECO:0000256" key="1">
    <source>
        <dbReference type="ARBA" id="ARBA00022701"/>
    </source>
</evidence>
<dbReference type="PRINTS" id="PR00380">
    <property type="entry name" value="KINESINHEAVY"/>
</dbReference>
<dbReference type="GO" id="GO:0003777">
    <property type="term" value="F:microtubule motor activity"/>
    <property type="evidence" value="ECO:0007669"/>
    <property type="project" value="InterPro"/>
</dbReference>
<dbReference type="SMART" id="SM00129">
    <property type="entry name" value="KISc"/>
    <property type="match status" value="1"/>
</dbReference>
<dbReference type="STRING" id="431595.K3X4Z1"/>
<evidence type="ECO:0000256" key="6">
    <source>
        <dbReference type="PROSITE-ProRule" id="PRU00283"/>
    </source>
</evidence>
<evidence type="ECO:0000256" key="5">
    <source>
        <dbReference type="ARBA" id="ARBA00023175"/>
    </source>
</evidence>
<dbReference type="eggNOG" id="KOG4280">
    <property type="taxonomic scope" value="Eukaryota"/>
</dbReference>
<dbReference type="VEuPathDB" id="FungiDB:PYU1_G012264"/>
<reference evidence="11" key="2">
    <citation type="submission" date="2010-04" db="EMBL/GenBank/DDBJ databases">
        <authorList>
            <person name="Buell R."/>
            <person name="Hamilton J."/>
            <person name="Hostetler J."/>
        </authorList>
    </citation>
    <scope>NUCLEOTIDE SEQUENCE [LARGE SCALE GENOMIC DNA]</scope>
    <source>
        <strain evidence="11">DAOM:BR144</strain>
    </source>
</reference>
<feature type="compositionally biased region" description="Polar residues" evidence="8">
    <location>
        <begin position="564"/>
        <end position="576"/>
    </location>
</feature>
<dbReference type="Pfam" id="PF00225">
    <property type="entry name" value="Kinesin"/>
    <property type="match status" value="1"/>
</dbReference>
<dbReference type="SUPFAM" id="SSF52540">
    <property type="entry name" value="P-loop containing nucleoside triphosphate hydrolases"/>
    <property type="match status" value="1"/>
</dbReference>
<dbReference type="InterPro" id="IPR027417">
    <property type="entry name" value="P-loop_NTPase"/>
</dbReference>
<name>K3X4Z1_GLOUD</name>
<evidence type="ECO:0000256" key="2">
    <source>
        <dbReference type="ARBA" id="ARBA00022741"/>
    </source>
</evidence>
<dbReference type="GO" id="GO:0008017">
    <property type="term" value="F:microtubule binding"/>
    <property type="evidence" value="ECO:0007669"/>
    <property type="project" value="InterPro"/>
</dbReference>
<feature type="compositionally biased region" description="Basic and acidic residues" evidence="8">
    <location>
        <begin position="540"/>
        <end position="557"/>
    </location>
</feature>
<dbReference type="EMBL" id="GL376608">
    <property type="status" value="NOT_ANNOTATED_CDS"/>
    <property type="molecule type" value="Genomic_DNA"/>
</dbReference>
<dbReference type="PROSITE" id="PS00411">
    <property type="entry name" value="KINESIN_MOTOR_1"/>
    <property type="match status" value="1"/>
</dbReference>
<dbReference type="InterPro" id="IPR027640">
    <property type="entry name" value="Kinesin-like_fam"/>
</dbReference>
<keyword evidence="5 6" id="KW-0505">Motor protein</keyword>
<feature type="domain" description="Kinesin motor" evidence="9">
    <location>
        <begin position="4"/>
        <end position="363"/>
    </location>
</feature>
<dbReference type="PANTHER" id="PTHR47968">
    <property type="entry name" value="CENTROMERE PROTEIN E"/>
    <property type="match status" value="1"/>
</dbReference>
<dbReference type="InParanoid" id="K3X4Z1"/>
<accession>K3X4Z1</accession>
<dbReference type="AlphaFoldDB" id="K3X4Z1"/>
<feature type="compositionally biased region" description="Polar residues" evidence="8">
    <location>
        <begin position="504"/>
        <end position="521"/>
    </location>
</feature>
<dbReference type="EnsemblProtists" id="PYU1_T012290">
    <property type="protein sequence ID" value="PYU1_T012290"/>
    <property type="gene ID" value="PYU1_G012264"/>
</dbReference>
<keyword evidence="11" id="KW-1185">Reference proteome</keyword>
<dbReference type="OMA" id="FQGETNR"/>
<keyword evidence="3 6" id="KW-0067">ATP-binding</keyword>
<dbReference type="PANTHER" id="PTHR47968:SF36">
    <property type="entry name" value="KINESIN HEAVY CHAIN ISOFORM X1"/>
    <property type="match status" value="1"/>
</dbReference>
<proteinExistence type="inferred from homology"/>
<evidence type="ECO:0000256" key="4">
    <source>
        <dbReference type="ARBA" id="ARBA00023054"/>
    </source>
</evidence>
<sequence length="727" mass="80924">MHKRVKVCIRVRPDTKTSGSSSVVVNQQEQVNIVVQTISVVTNTANGNGTCFQFDQVLDAKVDQAGVFQAAASGIVESVLSGYNGTIMAYGQTGAGKTFTMSGGKQKFEDRGICARSISSIFQQIQRDAEHSYAVRVSYVEVYNENLYDLLDFNEHTTSVSSGGVHHPNNNGKEDLVIQENDKGQTFIKGLTRPLVKSEEDAFDLLFQGETNRTIAEHCLNASSTRSHCTFTIYLEKTKSSLAAGLCDDAQELQNMDVVVYSKLNLVDLAGSERMKKTGVSGTMLKEASHINKSLTFLEQVVIALGDKKRQHIPYRQTTLTNLLKDSLGGNCRTLLMACVWPNEAHNDQSLATLKFATRMMRVKTSAIINMSQNGSMKNGAAGSAVSSQLVEKYIQEIKYLKEELAMYDTLHGKSQVDYDTHTITSPARQSVYKEQVRGFLRDPMAHPLPILNLLQIQQLFLVFRDIYLENQQLARNEPMPRIRSSVTKAGGGVRDSKMVSQLRSLRVTSPPDSASSTCSMRGSGIAHHSTKLPLVTPPETHESEELQTHTKSRDESTYLPSIVQPSNNNIEHSSPTLSDKALFEMFKNQENPKPESLLDLDVAKTNLRLARAAFAQCGLEVNKLKFEIDGLSLKLQALRSVEGDEDVQSSRDGDQVQAAPSANNEQFFLVMQLKDAKKRYRDNFDTFQEKKAEVTYLTKIKDQMLQQLTREFETWKQQQGSGCARQ</sequence>
<keyword evidence="4" id="KW-0175">Coiled coil</keyword>
<dbReference type="GO" id="GO:0005874">
    <property type="term" value="C:microtubule"/>
    <property type="evidence" value="ECO:0007669"/>
    <property type="project" value="UniProtKB-KW"/>
</dbReference>
<dbReference type="InterPro" id="IPR019821">
    <property type="entry name" value="Kinesin_motor_CS"/>
</dbReference>
<evidence type="ECO:0000256" key="8">
    <source>
        <dbReference type="SAM" id="MobiDB-lite"/>
    </source>
</evidence>
<keyword evidence="1 7" id="KW-0493">Microtubule</keyword>
<evidence type="ECO:0000259" key="9">
    <source>
        <dbReference type="PROSITE" id="PS50067"/>
    </source>
</evidence>
<dbReference type="Gene3D" id="3.40.850.10">
    <property type="entry name" value="Kinesin motor domain"/>
    <property type="match status" value="1"/>
</dbReference>
<organism evidence="10 11">
    <name type="scientific">Globisporangium ultimum (strain ATCC 200006 / CBS 805.95 / DAOM BR144)</name>
    <name type="common">Pythium ultimum</name>
    <dbReference type="NCBI Taxonomy" id="431595"/>
    <lineage>
        <taxon>Eukaryota</taxon>
        <taxon>Sar</taxon>
        <taxon>Stramenopiles</taxon>
        <taxon>Oomycota</taxon>
        <taxon>Peronosporomycetes</taxon>
        <taxon>Pythiales</taxon>
        <taxon>Pythiaceae</taxon>
        <taxon>Globisporangium</taxon>
    </lineage>
</organism>
<evidence type="ECO:0000256" key="7">
    <source>
        <dbReference type="RuleBase" id="RU000394"/>
    </source>
</evidence>
<reference evidence="10" key="3">
    <citation type="submission" date="2015-02" db="UniProtKB">
        <authorList>
            <consortium name="EnsemblProtists"/>
        </authorList>
    </citation>
    <scope>IDENTIFICATION</scope>
    <source>
        <strain evidence="10">DAOM BR144</strain>
    </source>
</reference>
<reference evidence="11" key="1">
    <citation type="journal article" date="2010" name="Genome Biol.">
        <title>Genome sequence of the necrotrophic plant pathogen Pythium ultimum reveals original pathogenicity mechanisms and effector repertoire.</title>
        <authorList>
            <person name="Levesque C.A."/>
            <person name="Brouwer H."/>
            <person name="Cano L."/>
            <person name="Hamilton J.P."/>
            <person name="Holt C."/>
            <person name="Huitema E."/>
            <person name="Raffaele S."/>
            <person name="Robideau G.P."/>
            <person name="Thines M."/>
            <person name="Win J."/>
            <person name="Zerillo M.M."/>
            <person name="Beakes G.W."/>
            <person name="Boore J.L."/>
            <person name="Busam D."/>
            <person name="Dumas B."/>
            <person name="Ferriera S."/>
            <person name="Fuerstenberg S.I."/>
            <person name="Gachon C.M."/>
            <person name="Gaulin E."/>
            <person name="Govers F."/>
            <person name="Grenville-Briggs L."/>
            <person name="Horner N."/>
            <person name="Hostetler J."/>
            <person name="Jiang R.H."/>
            <person name="Johnson J."/>
            <person name="Krajaejun T."/>
            <person name="Lin H."/>
            <person name="Meijer H.J."/>
            <person name="Moore B."/>
            <person name="Morris P."/>
            <person name="Phuntmart V."/>
            <person name="Puiu D."/>
            <person name="Shetty J."/>
            <person name="Stajich J.E."/>
            <person name="Tripathy S."/>
            <person name="Wawra S."/>
            <person name="van West P."/>
            <person name="Whitty B.R."/>
            <person name="Coutinho P.M."/>
            <person name="Henrissat B."/>
            <person name="Martin F."/>
            <person name="Thomas P.D."/>
            <person name="Tyler B.M."/>
            <person name="De Vries R.P."/>
            <person name="Kamoun S."/>
            <person name="Yandell M."/>
            <person name="Tisserat N."/>
            <person name="Buell C.R."/>
        </authorList>
    </citation>
    <scope>NUCLEOTIDE SEQUENCE</scope>
    <source>
        <strain evidence="11">DAOM:BR144</strain>
    </source>
</reference>
<dbReference type="PROSITE" id="PS50067">
    <property type="entry name" value="KINESIN_MOTOR_2"/>
    <property type="match status" value="1"/>
</dbReference>
<dbReference type="GO" id="GO:0007018">
    <property type="term" value="P:microtubule-based movement"/>
    <property type="evidence" value="ECO:0007669"/>
    <property type="project" value="InterPro"/>
</dbReference>
<evidence type="ECO:0000256" key="3">
    <source>
        <dbReference type="ARBA" id="ARBA00022840"/>
    </source>
</evidence>
<dbReference type="HOGENOM" id="CLU_001485_16_2_1"/>
<comment type="similarity">
    <text evidence="6 7">Belongs to the TRAFAC class myosin-kinesin ATPase superfamily. Kinesin family.</text>
</comment>
<protein>
    <recommendedName>
        <fullName evidence="7">Kinesin-like protein</fullName>
    </recommendedName>
</protein>
<feature type="region of interest" description="Disordered" evidence="8">
    <location>
        <begin position="504"/>
        <end position="576"/>
    </location>
</feature>
<dbReference type="Pfam" id="PF23735">
    <property type="entry name" value="KIF9"/>
    <property type="match status" value="1"/>
</dbReference>
<dbReference type="GO" id="GO:0005524">
    <property type="term" value="F:ATP binding"/>
    <property type="evidence" value="ECO:0007669"/>
    <property type="project" value="UniProtKB-UniRule"/>
</dbReference>
<dbReference type="InterPro" id="IPR036961">
    <property type="entry name" value="Kinesin_motor_dom_sf"/>
</dbReference>
<evidence type="ECO:0000313" key="10">
    <source>
        <dbReference type="EnsemblProtists" id="PYU1_T012290"/>
    </source>
</evidence>
<keyword evidence="2 6" id="KW-0547">Nucleotide-binding</keyword>
<dbReference type="Proteomes" id="UP000019132">
    <property type="component" value="Unassembled WGS sequence"/>
</dbReference>
<evidence type="ECO:0000313" key="11">
    <source>
        <dbReference type="Proteomes" id="UP000019132"/>
    </source>
</evidence>
<dbReference type="InterPro" id="IPR001752">
    <property type="entry name" value="Kinesin_motor_dom"/>
</dbReference>
<feature type="binding site" evidence="6">
    <location>
        <begin position="91"/>
        <end position="98"/>
    </location>
    <ligand>
        <name>ATP</name>
        <dbReference type="ChEBI" id="CHEBI:30616"/>
    </ligand>
</feature>